<feature type="region of interest" description="Disordered" evidence="1">
    <location>
        <begin position="93"/>
        <end position="116"/>
    </location>
</feature>
<reference evidence="2" key="1">
    <citation type="submission" date="2022-11" db="UniProtKB">
        <authorList>
            <consortium name="EnsemblMetazoa"/>
        </authorList>
    </citation>
    <scope>IDENTIFICATION</scope>
</reference>
<dbReference type="Proteomes" id="UP000887567">
    <property type="component" value="Unplaced"/>
</dbReference>
<dbReference type="SUPFAM" id="SSF50156">
    <property type="entry name" value="PDZ domain-like"/>
    <property type="match status" value="1"/>
</dbReference>
<dbReference type="InterPro" id="IPR036034">
    <property type="entry name" value="PDZ_sf"/>
</dbReference>
<evidence type="ECO:0000313" key="2">
    <source>
        <dbReference type="EnsemblMetazoa" id="XP_020903649.2"/>
    </source>
</evidence>
<evidence type="ECO:0000256" key="1">
    <source>
        <dbReference type="SAM" id="MobiDB-lite"/>
    </source>
</evidence>
<keyword evidence="3" id="KW-1185">Reference proteome</keyword>
<accession>A0A913XEV8</accession>
<sequence length="368" mass="41345">MFLPSLSAGLFLIDIKMYVPFKSRIKGRLGDELSVFKSRVQSVTSAVLEQSEMHEKRLSKDELEDFTAIWDEAQNNLRRNKPTIVITECKSVGTSPTFSHRSSSASSESSQSDEEVEAEISLRTDEEEYKMGMGILIRTRTLDEKDGGGDTESVTLIRVTNVDVGSFAHGFGVKKGDFITKINGQQCGKDDVVIKEAFLSYSSDQLEMEILRNFKNRDTGKSELHKMTISNARRLGGITEEEVEIIHITGSSWSLSNIGTYYGVDTQDALLQFESENFPWIVKSGNKLGLATELSEDEAKTNAMYCIHRYWNQEFDDNEFPVVLEHKASRQCVSLVGNNIELVEPEHGLQNVTDESIIFIKRVPQDSS</sequence>
<dbReference type="AlphaFoldDB" id="A0A913XEV8"/>
<dbReference type="GeneID" id="110242051"/>
<dbReference type="OrthoDB" id="5962372at2759"/>
<organism evidence="2 3">
    <name type="scientific">Exaiptasia diaphana</name>
    <name type="common">Tropical sea anemone</name>
    <name type="synonym">Aiptasia pulchella</name>
    <dbReference type="NCBI Taxonomy" id="2652724"/>
    <lineage>
        <taxon>Eukaryota</taxon>
        <taxon>Metazoa</taxon>
        <taxon>Cnidaria</taxon>
        <taxon>Anthozoa</taxon>
        <taxon>Hexacorallia</taxon>
        <taxon>Actiniaria</taxon>
        <taxon>Aiptasiidae</taxon>
        <taxon>Exaiptasia</taxon>
    </lineage>
</organism>
<protein>
    <recommendedName>
        <fullName evidence="4">PDZ domain-containing protein</fullName>
    </recommendedName>
</protein>
<dbReference type="RefSeq" id="XP_020903649.2">
    <property type="nucleotide sequence ID" value="XM_021047990.2"/>
</dbReference>
<name>A0A913XEV8_EXADI</name>
<evidence type="ECO:0008006" key="4">
    <source>
        <dbReference type="Google" id="ProtNLM"/>
    </source>
</evidence>
<evidence type="ECO:0000313" key="3">
    <source>
        <dbReference type="Proteomes" id="UP000887567"/>
    </source>
</evidence>
<dbReference type="OMA" id="IVITECK"/>
<dbReference type="EnsemblMetazoa" id="XM_021047990.2">
    <property type="protein sequence ID" value="XP_020903649.2"/>
    <property type="gene ID" value="LOC110242051"/>
</dbReference>
<feature type="compositionally biased region" description="Low complexity" evidence="1">
    <location>
        <begin position="95"/>
        <end position="110"/>
    </location>
</feature>
<dbReference type="KEGG" id="epa:110242051"/>
<dbReference type="Gene3D" id="2.30.42.10">
    <property type="match status" value="1"/>
</dbReference>
<proteinExistence type="predicted"/>